<dbReference type="OrthoDB" id="10036779at2759"/>
<dbReference type="EMBL" id="PKPP01004023">
    <property type="protein sequence ID" value="PWA66453.1"/>
    <property type="molecule type" value="Genomic_DNA"/>
</dbReference>
<reference evidence="1 2" key="1">
    <citation type="journal article" date="2018" name="Mol. Plant">
        <title>The genome of Artemisia annua provides insight into the evolution of Asteraceae family and artemisinin biosynthesis.</title>
        <authorList>
            <person name="Shen Q."/>
            <person name="Zhang L."/>
            <person name="Liao Z."/>
            <person name="Wang S."/>
            <person name="Yan T."/>
            <person name="Shi P."/>
            <person name="Liu M."/>
            <person name="Fu X."/>
            <person name="Pan Q."/>
            <person name="Wang Y."/>
            <person name="Lv Z."/>
            <person name="Lu X."/>
            <person name="Zhang F."/>
            <person name="Jiang W."/>
            <person name="Ma Y."/>
            <person name="Chen M."/>
            <person name="Hao X."/>
            <person name="Li L."/>
            <person name="Tang Y."/>
            <person name="Lv G."/>
            <person name="Zhou Y."/>
            <person name="Sun X."/>
            <person name="Brodelius P.E."/>
            <person name="Rose J.K.C."/>
            <person name="Tang K."/>
        </authorList>
    </citation>
    <scope>NUCLEOTIDE SEQUENCE [LARGE SCALE GENOMIC DNA]</scope>
    <source>
        <strain evidence="2">cv. Huhao1</strain>
        <tissue evidence="1">Leaf</tissue>
    </source>
</reference>
<sequence length="57" mass="7034">MKELKWKKDSTLEELKQGEQTLKHVRYTFEVKRQEFFRFMAQSSPYAMQEKDFIFPV</sequence>
<organism evidence="1 2">
    <name type="scientific">Artemisia annua</name>
    <name type="common">Sweet wormwood</name>
    <dbReference type="NCBI Taxonomy" id="35608"/>
    <lineage>
        <taxon>Eukaryota</taxon>
        <taxon>Viridiplantae</taxon>
        <taxon>Streptophyta</taxon>
        <taxon>Embryophyta</taxon>
        <taxon>Tracheophyta</taxon>
        <taxon>Spermatophyta</taxon>
        <taxon>Magnoliopsida</taxon>
        <taxon>eudicotyledons</taxon>
        <taxon>Gunneridae</taxon>
        <taxon>Pentapetalae</taxon>
        <taxon>asterids</taxon>
        <taxon>campanulids</taxon>
        <taxon>Asterales</taxon>
        <taxon>Asteraceae</taxon>
        <taxon>Asteroideae</taxon>
        <taxon>Anthemideae</taxon>
        <taxon>Artemisiinae</taxon>
        <taxon>Artemisia</taxon>
    </lineage>
</organism>
<proteinExistence type="predicted"/>
<name>A0A2U1MYY1_ARTAN</name>
<comment type="caution">
    <text evidence="1">The sequence shown here is derived from an EMBL/GenBank/DDBJ whole genome shotgun (WGS) entry which is preliminary data.</text>
</comment>
<keyword evidence="2" id="KW-1185">Reference proteome</keyword>
<evidence type="ECO:0000313" key="1">
    <source>
        <dbReference type="EMBL" id="PWA66453.1"/>
    </source>
</evidence>
<dbReference type="Proteomes" id="UP000245207">
    <property type="component" value="Unassembled WGS sequence"/>
</dbReference>
<gene>
    <name evidence="1" type="ORF">CTI12_AA324430</name>
</gene>
<dbReference type="AlphaFoldDB" id="A0A2U1MYY1"/>
<accession>A0A2U1MYY1</accession>
<protein>
    <submittedName>
        <fullName evidence="1">Defective in meristem silencing 3</fullName>
    </submittedName>
</protein>
<evidence type="ECO:0000313" key="2">
    <source>
        <dbReference type="Proteomes" id="UP000245207"/>
    </source>
</evidence>